<feature type="compositionally biased region" description="Polar residues" evidence="1">
    <location>
        <begin position="562"/>
        <end position="571"/>
    </location>
</feature>
<evidence type="ECO:0000256" key="1">
    <source>
        <dbReference type="SAM" id="MobiDB-lite"/>
    </source>
</evidence>
<dbReference type="STRING" id="7868.ENSCMIP00000031735"/>
<dbReference type="InterPro" id="IPR052237">
    <property type="entry name" value="Ataxin-7-like_regulator"/>
</dbReference>
<reference evidence="4" key="2">
    <citation type="journal article" date="2007" name="PLoS Biol.">
        <title>Survey sequencing and comparative analysis of the elephant shark (Callorhinchus milii) genome.</title>
        <authorList>
            <person name="Venkatesh B."/>
            <person name="Kirkness E.F."/>
            <person name="Loh Y.H."/>
            <person name="Halpern A.L."/>
            <person name="Lee A.P."/>
            <person name="Johnson J."/>
            <person name="Dandona N."/>
            <person name="Viswanathan L.D."/>
            <person name="Tay A."/>
            <person name="Venter J.C."/>
            <person name="Strausberg R.L."/>
            <person name="Brenner S."/>
        </authorList>
    </citation>
    <scope>NUCLEOTIDE SEQUENCE [LARGE SCALE GENOMIC DNA]</scope>
</reference>
<feature type="domain" description="SCA7" evidence="2">
    <location>
        <begin position="108"/>
        <end position="175"/>
    </location>
</feature>
<evidence type="ECO:0000313" key="4">
    <source>
        <dbReference type="Proteomes" id="UP000314986"/>
    </source>
</evidence>
<accession>A0A4W3JHR6</accession>
<evidence type="ECO:0000259" key="2">
    <source>
        <dbReference type="PROSITE" id="PS51505"/>
    </source>
</evidence>
<dbReference type="GeneTree" id="ENSGT00940000157279"/>
<organism evidence="3 4">
    <name type="scientific">Callorhinchus milii</name>
    <name type="common">Ghost shark</name>
    <dbReference type="NCBI Taxonomy" id="7868"/>
    <lineage>
        <taxon>Eukaryota</taxon>
        <taxon>Metazoa</taxon>
        <taxon>Chordata</taxon>
        <taxon>Craniata</taxon>
        <taxon>Vertebrata</taxon>
        <taxon>Chondrichthyes</taxon>
        <taxon>Holocephali</taxon>
        <taxon>Chimaeriformes</taxon>
        <taxon>Callorhinchidae</taxon>
        <taxon>Callorhinchus</taxon>
    </lineage>
</organism>
<name>A0A4W3JHR6_CALMI</name>
<dbReference type="Pfam" id="PF08313">
    <property type="entry name" value="SCA7"/>
    <property type="match status" value="1"/>
</dbReference>
<dbReference type="Gene3D" id="6.10.140.1270">
    <property type="match status" value="1"/>
</dbReference>
<evidence type="ECO:0000313" key="3">
    <source>
        <dbReference type="Ensembl" id="ENSCMIP00000031735.1"/>
    </source>
</evidence>
<protein>
    <recommendedName>
        <fullName evidence="2">SCA7 domain-containing protein</fullName>
    </recommendedName>
</protein>
<feature type="compositionally biased region" description="Pro residues" evidence="1">
    <location>
        <begin position="376"/>
        <end position="390"/>
    </location>
</feature>
<feature type="region of interest" description="Disordered" evidence="1">
    <location>
        <begin position="376"/>
        <end position="576"/>
    </location>
</feature>
<dbReference type="PANTHER" id="PTHR15117">
    <property type="entry name" value="ATAXIN 7 RELATED"/>
    <property type="match status" value="1"/>
</dbReference>
<dbReference type="InParanoid" id="A0A4W3JHR6"/>
<reference evidence="3" key="4">
    <citation type="submission" date="2025-08" db="UniProtKB">
        <authorList>
            <consortium name="Ensembl"/>
        </authorList>
    </citation>
    <scope>IDENTIFICATION</scope>
</reference>
<feature type="compositionally biased region" description="Basic residues" evidence="1">
    <location>
        <begin position="401"/>
        <end position="410"/>
    </location>
</feature>
<dbReference type="Proteomes" id="UP000314986">
    <property type="component" value="Unassembled WGS sequence"/>
</dbReference>
<dbReference type="InterPro" id="IPR013243">
    <property type="entry name" value="SCA7_dom"/>
</dbReference>
<feature type="compositionally biased region" description="Polar residues" evidence="1">
    <location>
        <begin position="531"/>
        <end position="540"/>
    </location>
</feature>
<reference evidence="3" key="5">
    <citation type="submission" date="2025-09" db="UniProtKB">
        <authorList>
            <consortium name="Ensembl"/>
        </authorList>
    </citation>
    <scope>IDENTIFICATION</scope>
</reference>
<dbReference type="Ensembl" id="ENSCMIT00000032221.1">
    <property type="protein sequence ID" value="ENSCMIP00000031735.1"/>
    <property type="gene ID" value="ENSCMIG00000013601.1"/>
</dbReference>
<proteinExistence type="predicted"/>
<dbReference type="PANTHER" id="PTHR15117:SF5">
    <property type="entry name" value="ATAXIN-7-LIKE PROTEIN 2"/>
    <property type="match status" value="1"/>
</dbReference>
<feature type="compositionally biased region" description="Basic and acidic residues" evidence="1">
    <location>
        <begin position="541"/>
        <end position="561"/>
    </location>
</feature>
<sequence>MLKPLRECELETTVTFPNMPIFGHCPAHDEFFLVVCNHCGQVVKPQAFQTHCGEYFLCPVHPVCLQSIVTSPHSKSCQPQGARQALQQGWGHLRPLTGNSCGAVTSPCFSAEKECELDKHCGVMDPETKKPCTRSLTCKVISRPLASLHLRPRCVFQANLWAARLPRHGVRAEFIVPQFGGRYLFIHLKASQSFFFLYRFTSACDVTGVGSAQDEPELETPFPLFRFELDTRISSEESEGETAEEAEKLGCRYSRLHPKPIAFCTFGSRMVGRGCYAFDRRLNHLRSALNSMVERHLNSQMWRFLRRPIARLCRCRCPRPRQPFSARSPSVPQCPVFQPPPPPAAPVLCLPRPSQRPPAWRTPLALPPPPVPCRTPAPCPPRPPSSPRPRPSARCLQPRAASRHGSRRARSPASGKRTRLPPCRSLPRKGTVCWEQAGPARRPAPAPATAPPNAIPPPQSQQRHRPPRQQGRPLRTKWNPGTFRELCERDGADGRSGQSAGGGPQAAGALPRGHPLPGQGRGQEEKEYSLILQTPQNRQSPRAELRAEETGGADPHSHASPEQHSLPQGTALSDDHLPESQARQCCLAACCPGLNLTISGWYLNWS</sequence>
<reference evidence="4" key="1">
    <citation type="journal article" date="2006" name="Science">
        <title>Ancient noncoding elements conserved in the human genome.</title>
        <authorList>
            <person name="Venkatesh B."/>
            <person name="Kirkness E.F."/>
            <person name="Loh Y.H."/>
            <person name="Halpern A.L."/>
            <person name="Lee A.P."/>
            <person name="Johnson J."/>
            <person name="Dandona N."/>
            <person name="Viswanathan L.D."/>
            <person name="Tay A."/>
            <person name="Venter J.C."/>
            <person name="Strausberg R.L."/>
            <person name="Brenner S."/>
        </authorList>
    </citation>
    <scope>NUCLEOTIDE SEQUENCE [LARGE SCALE GENOMIC DNA]</scope>
</reference>
<dbReference type="AlphaFoldDB" id="A0A4W3JHR6"/>
<dbReference type="PROSITE" id="PS51505">
    <property type="entry name" value="SCA7"/>
    <property type="match status" value="1"/>
</dbReference>
<feature type="compositionally biased region" description="Pro residues" evidence="1">
    <location>
        <begin position="442"/>
        <end position="459"/>
    </location>
</feature>
<keyword evidence="4" id="KW-1185">Reference proteome</keyword>
<reference evidence="4" key="3">
    <citation type="journal article" date="2014" name="Nature">
        <title>Elephant shark genome provides unique insights into gnathostome evolution.</title>
        <authorList>
            <consortium name="International Elephant Shark Genome Sequencing Consortium"/>
            <person name="Venkatesh B."/>
            <person name="Lee A.P."/>
            <person name="Ravi V."/>
            <person name="Maurya A.K."/>
            <person name="Lian M.M."/>
            <person name="Swann J.B."/>
            <person name="Ohta Y."/>
            <person name="Flajnik M.F."/>
            <person name="Sutoh Y."/>
            <person name="Kasahara M."/>
            <person name="Hoon S."/>
            <person name="Gangu V."/>
            <person name="Roy S.W."/>
            <person name="Irimia M."/>
            <person name="Korzh V."/>
            <person name="Kondrychyn I."/>
            <person name="Lim Z.W."/>
            <person name="Tay B.H."/>
            <person name="Tohari S."/>
            <person name="Kong K.W."/>
            <person name="Ho S."/>
            <person name="Lorente-Galdos B."/>
            <person name="Quilez J."/>
            <person name="Marques-Bonet T."/>
            <person name="Raney B.J."/>
            <person name="Ingham P.W."/>
            <person name="Tay A."/>
            <person name="Hillier L.W."/>
            <person name="Minx P."/>
            <person name="Boehm T."/>
            <person name="Wilson R.K."/>
            <person name="Brenner S."/>
            <person name="Warren W.C."/>
        </authorList>
    </citation>
    <scope>NUCLEOTIDE SEQUENCE [LARGE SCALE GENOMIC DNA]</scope>
</reference>